<dbReference type="GO" id="GO:0003676">
    <property type="term" value="F:nucleic acid binding"/>
    <property type="evidence" value="ECO:0007669"/>
    <property type="project" value="InterPro"/>
</dbReference>
<dbReference type="SUPFAM" id="SSF57756">
    <property type="entry name" value="Retrovirus zinc finger-like domains"/>
    <property type="match status" value="1"/>
</dbReference>
<organism evidence="3 4">
    <name type="scientific">Lasius niger</name>
    <name type="common">Black garden ant</name>
    <dbReference type="NCBI Taxonomy" id="67767"/>
    <lineage>
        <taxon>Eukaryota</taxon>
        <taxon>Metazoa</taxon>
        <taxon>Ecdysozoa</taxon>
        <taxon>Arthropoda</taxon>
        <taxon>Hexapoda</taxon>
        <taxon>Insecta</taxon>
        <taxon>Pterygota</taxon>
        <taxon>Neoptera</taxon>
        <taxon>Endopterygota</taxon>
        <taxon>Hymenoptera</taxon>
        <taxon>Apocrita</taxon>
        <taxon>Aculeata</taxon>
        <taxon>Formicoidea</taxon>
        <taxon>Formicidae</taxon>
        <taxon>Formicinae</taxon>
        <taxon>Lasius</taxon>
        <taxon>Lasius</taxon>
    </lineage>
</organism>
<feature type="domain" description="CCHC-type" evidence="2">
    <location>
        <begin position="30"/>
        <end position="45"/>
    </location>
</feature>
<evidence type="ECO:0000313" key="3">
    <source>
        <dbReference type="EMBL" id="KMQ89558.1"/>
    </source>
</evidence>
<comment type="caution">
    <text evidence="3">The sequence shown here is derived from an EMBL/GenBank/DDBJ whole genome shotgun (WGS) entry which is preliminary data.</text>
</comment>
<dbReference type="SMART" id="SM00343">
    <property type="entry name" value="ZnF_C2HC"/>
    <property type="match status" value="2"/>
</dbReference>
<dbReference type="Gene3D" id="4.10.60.10">
    <property type="entry name" value="Zinc finger, CCHC-type"/>
    <property type="match status" value="1"/>
</dbReference>
<keyword evidence="1" id="KW-0863">Zinc-finger</keyword>
<dbReference type="OrthoDB" id="7699172at2759"/>
<name>A0A0J7KGN7_LASNI</name>
<dbReference type="InterPro" id="IPR036875">
    <property type="entry name" value="Znf_CCHC_sf"/>
</dbReference>
<dbReference type="Proteomes" id="UP000036403">
    <property type="component" value="Unassembled WGS sequence"/>
</dbReference>
<dbReference type="GO" id="GO:0008270">
    <property type="term" value="F:zinc ion binding"/>
    <property type="evidence" value="ECO:0007669"/>
    <property type="project" value="UniProtKB-KW"/>
</dbReference>
<protein>
    <submittedName>
        <fullName evidence="3">Gag-pol polyprotein</fullName>
    </submittedName>
</protein>
<dbReference type="InterPro" id="IPR001878">
    <property type="entry name" value="Znf_CCHC"/>
</dbReference>
<dbReference type="AlphaFoldDB" id="A0A0J7KGN7"/>
<reference evidence="3 4" key="1">
    <citation type="submission" date="2015-04" db="EMBL/GenBank/DDBJ databases">
        <title>Lasius niger genome sequencing.</title>
        <authorList>
            <person name="Konorov E.A."/>
            <person name="Nikitin M.A."/>
            <person name="Kirill M.V."/>
            <person name="Chang P."/>
        </authorList>
    </citation>
    <scope>NUCLEOTIDE SEQUENCE [LARGE SCALE GENOMIC DNA]</scope>
    <source>
        <tissue evidence="3">Whole</tissue>
    </source>
</reference>
<sequence length="85" mass="9637">MRRPTKCFKCWHFGHLSLKCKSEIDRTKYCIKCGEDGHKIAKCTKDARCALCTEKGKEDNCDHIAGSSRCAAFKVALQALTTKRR</sequence>
<dbReference type="EMBL" id="LBMM01007638">
    <property type="protein sequence ID" value="KMQ89558.1"/>
    <property type="molecule type" value="Genomic_DNA"/>
</dbReference>
<dbReference type="PROSITE" id="PS50158">
    <property type="entry name" value="ZF_CCHC"/>
    <property type="match status" value="1"/>
</dbReference>
<evidence type="ECO:0000313" key="4">
    <source>
        <dbReference type="Proteomes" id="UP000036403"/>
    </source>
</evidence>
<dbReference type="PaxDb" id="67767-A0A0J7KGN7"/>
<accession>A0A0J7KGN7</accession>
<keyword evidence="1" id="KW-0862">Zinc</keyword>
<evidence type="ECO:0000259" key="2">
    <source>
        <dbReference type="PROSITE" id="PS50158"/>
    </source>
</evidence>
<proteinExistence type="predicted"/>
<gene>
    <name evidence="3" type="ORF">RF55_10806</name>
</gene>
<keyword evidence="1" id="KW-0479">Metal-binding</keyword>
<evidence type="ECO:0000256" key="1">
    <source>
        <dbReference type="PROSITE-ProRule" id="PRU00047"/>
    </source>
</evidence>
<keyword evidence="4" id="KW-1185">Reference proteome</keyword>